<keyword evidence="2" id="KW-0808">Transferase</keyword>
<proteinExistence type="predicted"/>
<dbReference type="Gene3D" id="3.90.1200.10">
    <property type="match status" value="1"/>
</dbReference>
<dbReference type="InterPro" id="IPR002575">
    <property type="entry name" value="Aminoglycoside_PTrfase"/>
</dbReference>
<dbReference type="Gene3D" id="3.30.200.20">
    <property type="entry name" value="Phosphorylase Kinase, domain 1"/>
    <property type="match status" value="1"/>
</dbReference>
<gene>
    <name evidence="2" type="ORF">CWS72_26440</name>
</gene>
<dbReference type="InterPro" id="IPR011009">
    <property type="entry name" value="Kinase-like_dom_sf"/>
</dbReference>
<sequence length="331" mass="37163">MTDRERLIATFLTRHGWGEAKRGKLAGDASFRRYDRLVAPDGGRAVLMDAPPPREDVRPFMAIEAHLLALGYSAPRLFAADAQAGLLLLEDLGDETFTLLLAAGEREADLYRLAVDQLIDLHGRGEAAVPRGLAPYDDERLLTEAFLLTDWYAPEMNPLPAGARDDYATLWRALFPTARAVPETLVLRDFHVDNLLRLAGRPGVAACGLLDFQDAVAGPITYDLMSLLEDARRDIDPALIATLRNHYLQAFPHLDRQAFDASWAVLAAQRHAKVIGIFTRLCRRDGKPIYLRHIPRLWRLLERALAHPRLADLKNWFDRYLPEGKRGVPLP</sequence>
<dbReference type="GO" id="GO:0016740">
    <property type="term" value="F:transferase activity"/>
    <property type="evidence" value="ECO:0007669"/>
    <property type="project" value="UniProtKB-KW"/>
</dbReference>
<keyword evidence="3" id="KW-1185">Reference proteome</keyword>
<evidence type="ECO:0000259" key="1">
    <source>
        <dbReference type="Pfam" id="PF01636"/>
    </source>
</evidence>
<dbReference type="Proteomes" id="UP000233293">
    <property type="component" value="Unassembled WGS sequence"/>
</dbReference>
<dbReference type="SUPFAM" id="SSF56112">
    <property type="entry name" value="Protein kinase-like (PK-like)"/>
    <property type="match status" value="1"/>
</dbReference>
<name>A0A2N3PM83_9PROT</name>
<protein>
    <submittedName>
        <fullName evidence="2">Aminoglycoside phosphotransferase</fullName>
    </submittedName>
</protein>
<reference evidence="3" key="1">
    <citation type="submission" date="2017-12" db="EMBL/GenBank/DDBJ databases">
        <title>Draft genome sequence of Telmatospirillum siberiense 26-4b1T, an acidotolerant peatland alphaproteobacterium potentially involved in sulfur cycling.</title>
        <authorList>
            <person name="Hausmann B."/>
            <person name="Pjevac P."/>
            <person name="Schreck K."/>
            <person name="Herbold C.W."/>
            <person name="Daims H."/>
            <person name="Wagner M."/>
            <person name="Pester M."/>
            <person name="Loy A."/>
        </authorList>
    </citation>
    <scope>NUCLEOTIDE SEQUENCE [LARGE SCALE GENOMIC DNA]</scope>
    <source>
        <strain evidence="3">26-4b1</strain>
    </source>
</reference>
<comment type="caution">
    <text evidence="2">The sequence shown here is derived from an EMBL/GenBank/DDBJ whole genome shotgun (WGS) entry which is preliminary data.</text>
</comment>
<accession>A0A2N3PM83</accession>
<dbReference type="EMBL" id="PIUM01000055">
    <property type="protein sequence ID" value="PKU21506.1"/>
    <property type="molecule type" value="Genomic_DNA"/>
</dbReference>
<evidence type="ECO:0000313" key="2">
    <source>
        <dbReference type="EMBL" id="PKU21506.1"/>
    </source>
</evidence>
<feature type="domain" description="Aminoglycoside phosphotransferase" evidence="1">
    <location>
        <begin position="25"/>
        <end position="251"/>
    </location>
</feature>
<dbReference type="RefSeq" id="WP_101253663.1">
    <property type="nucleotide sequence ID" value="NZ_PIUM01000055.1"/>
</dbReference>
<dbReference type="OrthoDB" id="9809275at2"/>
<dbReference type="AlphaFoldDB" id="A0A2N3PM83"/>
<evidence type="ECO:0000313" key="3">
    <source>
        <dbReference type="Proteomes" id="UP000233293"/>
    </source>
</evidence>
<organism evidence="2 3">
    <name type="scientific">Telmatospirillum siberiense</name>
    <dbReference type="NCBI Taxonomy" id="382514"/>
    <lineage>
        <taxon>Bacteria</taxon>
        <taxon>Pseudomonadati</taxon>
        <taxon>Pseudomonadota</taxon>
        <taxon>Alphaproteobacteria</taxon>
        <taxon>Rhodospirillales</taxon>
        <taxon>Rhodospirillaceae</taxon>
        <taxon>Telmatospirillum</taxon>
    </lineage>
</organism>
<dbReference type="Pfam" id="PF01636">
    <property type="entry name" value="APH"/>
    <property type="match status" value="1"/>
</dbReference>